<dbReference type="InterPro" id="IPR029063">
    <property type="entry name" value="SAM-dependent_MTases_sf"/>
</dbReference>
<dbReference type="Proteomes" id="UP001218364">
    <property type="component" value="Unassembled WGS sequence"/>
</dbReference>
<dbReference type="GO" id="GO:0008757">
    <property type="term" value="F:S-adenosylmethionine-dependent methyltransferase activity"/>
    <property type="evidence" value="ECO:0007669"/>
    <property type="project" value="InterPro"/>
</dbReference>
<accession>A0A1B0ZUQ8</accession>
<name>A0A1B0ZUQ8_9RHOB</name>
<dbReference type="GO" id="GO:0032259">
    <property type="term" value="P:methylation"/>
    <property type="evidence" value="ECO:0007669"/>
    <property type="project" value="UniProtKB-KW"/>
</dbReference>
<gene>
    <name evidence="2" type="ORF">JL2886_03019</name>
    <name evidence="3" type="ORF">PXK24_06655</name>
</gene>
<dbReference type="OrthoDB" id="9788660at2"/>
<reference evidence="2 4" key="1">
    <citation type="submission" date="2016-04" db="EMBL/GenBank/DDBJ databases">
        <authorList>
            <person name="Evans L.H."/>
            <person name="Alamgir A."/>
            <person name="Owens N."/>
            <person name="Weber N.D."/>
            <person name="Virtaneva K."/>
            <person name="Barbian K."/>
            <person name="Babar A."/>
            <person name="Rosenke K."/>
        </authorList>
    </citation>
    <scope>NUCLEOTIDE SEQUENCE [LARGE SCALE GENOMIC DNA]</scope>
    <source>
        <strain evidence="2 4">JL2886</strain>
    </source>
</reference>
<reference evidence="3 5" key="2">
    <citation type="submission" date="2023-02" db="EMBL/GenBank/DDBJ databases">
        <title>Population genomics of bacteria associated with diatom.</title>
        <authorList>
            <person name="Xie J."/>
            <person name="Wang H."/>
        </authorList>
    </citation>
    <scope>NUCLEOTIDE SEQUENCE [LARGE SCALE GENOMIC DNA]</scope>
    <source>
        <strain evidence="3 5">PT47_8</strain>
    </source>
</reference>
<keyword evidence="2" id="KW-0808">Transferase</keyword>
<proteinExistence type="predicted"/>
<dbReference type="Gene3D" id="3.40.50.150">
    <property type="entry name" value="Vaccinia Virus protein VP39"/>
    <property type="match status" value="1"/>
</dbReference>
<dbReference type="Pfam" id="PF08241">
    <property type="entry name" value="Methyltransf_11"/>
    <property type="match status" value="1"/>
</dbReference>
<evidence type="ECO:0000313" key="4">
    <source>
        <dbReference type="Proteomes" id="UP000092565"/>
    </source>
</evidence>
<organism evidence="2 4">
    <name type="scientific">Phaeobacter gallaeciensis</name>
    <dbReference type="NCBI Taxonomy" id="60890"/>
    <lineage>
        <taxon>Bacteria</taxon>
        <taxon>Pseudomonadati</taxon>
        <taxon>Pseudomonadota</taxon>
        <taxon>Alphaproteobacteria</taxon>
        <taxon>Rhodobacterales</taxon>
        <taxon>Roseobacteraceae</taxon>
        <taxon>Phaeobacter</taxon>
    </lineage>
</organism>
<dbReference type="SUPFAM" id="SSF53335">
    <property type="entry name" value="S-adenosyl-L-methionine-dependent methyltransferases"/>
    <property type="match status" value="1"/>
</dbReference>
<evidence type="ECO:0000313" key="5">
    <source>
        <dbReference type="Proteomes" id="UP001218364"/>
    </source>
</evidence>
<feature type="domain" description="Methyltransferase type 11" evidence="1">
    <location>
        <begin position="45"/>
        <end position="143"/>
    </location>
</feature>
<evidence type="ECO:0000313" key="2">
    <source>
        <dbReference type="EMBL" id="ANP37905.1"/>
    </source>
</evidence>
<dbReference type="PATRIC" id="fig|60890.4.peg.2943"/>
<keyword evidence="4" id="KW-1185">Reference proteome</keyword>
<dbReference type="EMBL" id="CP015124">
    <property type="protein sequence ID" value="ANP37905.1"/>
    <property type="molecule type" value="Genomic_DNA"/>
</dbReference>
<protein>
    <submittedName>
        <fullName evidence="2 3">SAM-dependent methyltransferase</fullName>
    </submittedName>
</protein>
<evidence type="ECO:0000259" key="1">
    <source>
        <dbReference type="Pfam" id="PF08241"/>
    </source>
</evidence>
<dbReference type="AlphaFoldDB" id="A0A1B0ZUQ8"/>
<dbReference type="Proteomes" id="UP000092565">
    <property type="component" value="Chromosome"/>
</dbReference>
<dbReference type="RefSeq" id="WP_065272654.1">
    <property type="nucleotide sequence ID" value="NZ_CP015124.1"/>
</dbReference>
<dbReference type="InterPro" id="IPR013216">
    <property type="entry name" value="Methyltransf_11"/>
</dbReference>
<evidence type="ECO:0000313" key="3">
    <source>
        <dbReference type="EMBL" id="MDE4165367.1"/>
    </source>
</evidence>
<dbReference type="EMBL" id="JARCJK010000002">
    <property type="protein sequence ID" value="MDE4165367.1"/>
    <property type="molecule type" value="Genomic_DNA"/>
</dbReference>
<sequence>MPDQSAHWNAVYESKAPTSVSWYQAYPKASLKAIDLIGAQDQPFLDVGGGASDLAAVLLERGWRDLTVLDISDAALAVQAQRLGDRAQEVVRIAANITEWVPPRAYGIWHDRAVFHFLTNAADRAAYVAALRVGVRPDGHVILATFAPDGPETCSGLPVRRYSAEGLAQELGDAFTLLHHWREVHQTPGGAEQPFTWAVFQRR</sequence>
<keyword evidence="2" id="KW-0489">Methyltransferase</keyword>